<gene>
    <name evidence="2" type="ORF">HaLaN_05667</name>
</gene>
<name>A0A699YJG5_HAELA</name>
<reference evidence="2 3" key="1">
    <citation type="submission" date="2020-02" db="EMBL/GenBank/DDBJ databases">
        <title>Draft genome sequence of Haematococcus lacustris strain NIES-144.</title>
        <authorList>
            <person name="Morimoto D."/>
            <person name="Nakagawa S."/>
            <person name="Yoshida T."/>
            <person name="Sawayama S."/>
        </authorList>
    </citation>
    <scope>NUCLEOTIDE SEQUENCE [LARGE SCALE GENOMIC DNA]</scope>
    <source>
        <strain evidence="2 3">NIES-144</strain>
    </source>
</reference>
<protein>
    <submittedName>
        <fullName evidence="2">Uncharacterized protein</fullName>
    </submittedName>
</protein>
<comment type="caution">
    <text evidence="2">The sequence shown here is derived from an EMBL/GenBank/DDBJ whole genome shotgun (WGS) entry which is preliminary data.</text>
</comment>
<keyword evidence="3" id="KW-1185">Reference proteome</keyword>
<organism evidence="2 3">
    <name type="scientific">Haematococcus lacustris</name>
    <name type="common">Green alga</name>
    <name type="synonym">Haematococcus pluvialis</name>
    <dbReference type="NCBI Taxonomy" id="44745"/>
    <lineage>
        <taxon>Eukaryota</taxon>
        <taxon>Viridiplantae</taxon>
        <taxon>Chlorophyta</taxon>
        <taxon>core chlorophytes</taxon>
        <taxon>Chlorophyceae</taxon>
        <taxon>CS clade</taxon>
        <taxon>Chlamydomonadales</taxon>
        <taxon>Haematococcaceae</taxon>
        <taxon>Haematococcus</taxon>
    </lineage>
</organism>
<evidence type="ECO:0000313" key="2">
    <source>
        <dbReference type="EMBL" id="GFH10367.1"/>
    </source>
</evidence>
<evidence type="ECO:0000256" key="1">
    <source>
        <dbReference type="SAM" id="MobiDB-lite"/>
    </source>
</evidence>
<feature type="region of interest" description="Disordered" evidence="1">
    <location>
        <begin position="1"/>
        <end position="20"/>
    </location>
</feature>
<evidence type="ECO:0000313" key="3">
    <source>
        <dbReference type="Proteomes" id="UP000485058"/>
    </source>
</evidence>
<dbReference type="AlphaFoldDB" id="A0A699YJG5"/>
<accession>A0A699YJG5</accession>
<feature type="region of interest" description="Disordered" evidence="1">
    <location>
        <begin position="31"/>
        <end position="67"/>
    </location>
</feature>
<proteinExistence type="predicted"/>
<sequence>MACVTQDPLDPGPRAPRRTWGTLEHFVTSNMGARALTGPRWERDGASDEAGPSGSEAKTGASLAAPS</sequence>
<dbReference type="Proteomes" id="UP000485058">
    <property type="component" value="Unassembled WGS sequence"/>
</dbReference>
<dbReference type="EMBL" id="BLLF01000309">
    <property type="protein sequence ID" value="GFH10367.1"/>
    <property type="molecule type" value="Genomic_DNA"/>
</dbReference>